<dbReference type="Proteomes" id="UP001152622">
    <property type="component" value="Chromosome 1"/>
</dbReference>
<evidence type="ECO:0000256" key="2">
    <source>
        <dbReference type="SAM" id="MobiDB-lite"/>
    </source>
</evidence>
<name>A0A9Q1GCN2_SYNKA</name>
<evidence type="ECO:0000256" key="1">
    <source>
        <dbReference type="SAM" id="Coils"/>
    </source>
</evidence>
<proteinExistence type="predicted"/>
<comment type="caution">
    <text evidence="3">The sequence shown here is derived from an EMBL/GenBank/DDBJ whole genome shotgun (WGS) entry which is preliminary data.</text>
</comment>
<keyword evidence="4" id="KW-1185">Reference proteome</keyword>
<accession>A0A9Q1GCN2</accession>
<evidence type="ECO:0000313" key="3">
    <source>
        <dbReference type="EMBL" id="KAJ8381085.1"/>
    </source>
</evidence>
<dbReference type="OrthoDB" id="8861212at2759"/>
<feature type="region of interest" description="Disordered" evidence="2">
    <location>
        <begin position="165"/>
        <end position="195"/>
    </location>
</feature>
<protein>
    <submittedName>
        <fullName evidence="3">Uncharacterized protein</fullName>
    </submittedName>
</protein>
<dbReference type="Gene3D" id="3.30.250.20">
    <property type="entry name" value="L1 transposable element, C-terminal domain"/>
    <property type="match status" value="1"/>
</dbReference>
<keyword evidence="1" id="KW-0175">Coiled coil</keyword>
<organism evidence="3 4">
    <name type="scientific">Synaphobranchus kaupii</name>
    <name type="common">Kaup's arrowtooth eel</name>
    <dbReference type="NCBI Taxonomy" id="118154"/>
    <lineage>
        <taxon>Eukaryota</taxon>
        <taxon>Metazoa</taxon>
        <taxon>Chordata</taxon>
        <taxon>Craniata</taxon>
        <taxon>Vertebrata</taxon>
        <taxon>Euteleostomi</taxon>
        <taxon>Actinopterygii</taxon>
        <taxon>Neopterygii</taxon>
        <taxon>Teleostei</taxon>
        <taxon>Anguilliformes</taxon>
        <taxon>Synaphobranchidae</taxon>
        <taxon>Synaphobranchus</taxon>
    </lineage>
</organism>
<dbReference type="InterPro" id="IPR042566">
    <property type="entry name" value="L1_C"/>
</dbReference>
<evidence type="ECO:0000313" key="4">
    <source>
        <dbReference type="Proteomes" id="UP001152622"/>
    </source>
</evidence>
<feature type="coiled-coil region" evidence="1">
    <location>
        <begin position="123"/>
        <end position="164"/>
    </location>
</feature>
<reference evidence="3" key="1">
    <citation type="journal article" date="2023" name="Science">
        <title>Genome structures resolve the early diversification of teleost fishes.</title>
        <authorList>
            <person name="Parey E."/>
            <person name="Louis A."/>
            <person name="Montfort J."/>
            <person name="Bouchez O."/>
            <person name="Roques C."/>
            <person name="Iampietro C."/>
            <person name="Lluch J."/>
            <person name="Castinel A."/>
            <person name="Donnadieu C."/>
            <person name="Desvignes T."/>
            <person name="Floi Bucao C."/>
            <person name="Jouanno E."/>
            <person name="Wen M."/>
            <person name="Mejri S."/>
            <person name="Dirks R."/>
            <person name="Jansen H."/>
            <person name="Henkel C."/>
            <person name="Chen W.J."/>
            <person name="Zahm M."/>
            <person name="Cabau C."/>
            <person name="Klopp C."/>
            <person name="Thompson A.W."/>
            <person name="Robinson-Rechavi M."/>
            <person name="Braasch I."/>
            <person name="Lecointre G."/>
            <person name="Bobe J."/>
            <person name="Postlethwait J.H."/>
            <person name="Berthelot C."/>
            <person name="Roest Crollius H."/>
            <person name="Guiguen Y."/>
        </authorList>
    </citation>
    <scope>NUCLEOTIDE SEQUENCE</scope>
    <source>
        <strain evidence="3">WJC10195</strain>
    </source>
</reference>
<dbReference type="AlphaFoldDB" id="A0A9Q1GCN2"/>
<gene>
    <name evidence="3" type="ORF">SKAU_G00018630</name>
</gene>
<sequence>MNWLKGLKWRMVGRTLRWQQIGKRGAPAVLSFGVWNRDFRHFRLLPRACAERHAPVKGNTWLVELKDTEWDFPKEISKDATLEATAEDGPSAEVLRAIRSMQNDFSKKFEDVLAGICEIKGDLQSQANRITEAEERIGRAEDNLDSMHNAIKVLQEKCATLEMKTEDQENGASQQSTAHRPPRKAETHRQQRLFDPVKRQLQSMGLPYRMFYPAILVITRNGQRHSFKTVPEAERFVRTIQQDSGSAPVPNDE</sequence>
<dbReference type="EMBL" id="JAINUF010000001">
    <property type="protein sequence ID" value="KAJ8381085.1"/>
    <property type="molecule type" value="Genomic_DNA"/>
</dbReference>